<sequence length="631" mass="64741">MKGMDDMKGAPPAPPAAAEGIPVAPSMGPALEDLRVPTPGAAVDRRVVLLSGLAVAIAGAAFLAAELLTALIAVITNLAFFGRLSAAPASPAESHAGWLVLLIPIAGALVVGVMARYGSQAIRGHGIPEAMEQVLYNQSRIPPRMTLLKPLSSAVAIGTGGPFGAEGPIIATGGALGSLVGQVLRITADERKTLLAAGAAAGMSATFGSPVSAVLLAIELLLFEYRPRSVIPVALAAAAAAAARFMAGQTAPAFEMPAVAPSTGPALAFYIALGAALGVAAMGATRAIYAIEEAFERIPLHWMWWPAIGAVAIGVVGYFAPRTLGVGYDNIDDMLSGRLALGALLSLSLMKFISWSIALGSGTSGGTLAPLFTVGGGVGAALGLVAGALWPSLHVDARVAALVGMAAIFAGASRALLASVVFAFETTRQPMGLLPLLGGCSAAFLVSSLLMRHSIMTEKLARRGARVLAEYAADHLALLAVRDAASRPAVTLAADDTVAAARTFLLSQAEGSRHQGFPVVDERGELIGVITQRDVLGPQPGELRLRHLVRRPPAVVFEDCSLREAADHMVTEGVGRLPVVSREAPRKVIGMLTRSDLLDAHRSRLDAAQRAEQAIARRRGDLSGAAGGARA</sequence>
<dbReference type="Pfam" id="PF00654">
    <property type="entry name" value="Voltage_CLC"/>
    <property type="match status" value="1"/>
</dbReference>
<evidence type="ECO:0000256" key="7">
    <source>
        <dbReference type="ARBA" id="ARBA00023173"/>
    </source>
</evidence>
<keyword evidence="7" id="KW-0869">Chloride channel</keyword>
<evidence type="ECO:0000256" key="3">
    <source>
        <dbReference type="ARBA" id="ARBA00022692"/>
    </source>
</evidence>
<feature type="transmembrane region" description="Helical" evidence="12">
    <location>
        <begin position="341"/>
        <end position="362"/>
    </location>
</feature>
<comment type="subcellular location">
    <subcellularLocation>
        <location evidence="1">Membrane</location>
        <topology evidence="1">Multi-pass membrane protein</topology>
    </subcellularLocation>
</comment>
<dbReference type="PROSITE" id="PS51371">
    <property type="entry name" value="CBS"/>
    <property type="match status" value="2"/>
</dbReference>
<evidence type="ECO:0000256" key="2">
    <source>
        <dbReference type="ARBA" id="ARBA00022448"/>
    </source>
</evidence>
<evidence type="ECO:0000256" key="5">
    <source>
        <dbReference type="ARBA" id="ARBA00023065"/>
    </source>
</evidence>
<feature type="transmembrane region" description="Helical" evidence="12">
    <location>
        <begin position="402"/>
        <end position="424"/>
    </location>
</feature>
<dbReference type="CDD" id="cd02205">
    <property type="entry name" value="CBS_pair_SF"/>
    <property type="match status" value="1"/>
</dbReference>
<dbReference type="InterPro" id="IPR050368">
    <property type="entry name" value="ClC-type_chloride_channel"/>
</dbReference>
<dbReference type="SUPFAM" id="SSF54631">
    <property type="entry name" value="CBS-domain pair"/>
    <property type="match status" value="1"/>
</dbReference>
<keyword evidence="3 12" id="KW-0812">Transmembrane</keyword>
<keyword evidence="2" id="KW-0813">Transport</keyword>
<feature type="region of interest" description="Disordered" evidence="11">
    <location>
        <begin position="1"/>
        <end position="20"/>
    </location>
</feature>
<keyword evidence="4 12" id="KW-1133">Transmembrane helix</keyword>
<dbReference type="Proteomes" id="UP000295781">
    <property type="component" value="Chromosome"/>
</dbReference>
<feature type="transmembrane region" description="Helical" evidence="12">
    <location>
        <begin position="230"/>
        <end position="247"/>
    </location>
</feature>
<evidence type="ECO:0000256" key="1">
    <source>
        <dbReference type="ARBA" id="ARBA00004141"/>
    </source>
</evidence>
<dbReference type="SMART" id="SM00116">
    <property type="entry name" value="CBS"/>
    <property type="match status" value="2"/>
</dbReference>
<keyword evidence="6 12" id="KW-0472">Membrane</keyword>
<evidence type="ECO:0000256" key="4">
    <source>
        <dbReference type="ARBA" id="ARBA00022989"/>
    </source>
</evidence>
<dbReference type="GO" id="GO:0005254">
    <property type="term" value="F:chloride channel activity"/>
    <property type="evidence" value="ECO:0007669"/>
    <property type="project" value="UniProtKB-KW"/>
</dbReference>
<feature type="domain" description="CBS" evidence="13">
    <location>
        <begin position="485"/>
        <end position="545"/>
    </location>
</feature>
<dbReference type="CDD" id="cd00400">
    <property type="entry name" value="Voltage_gated_ClC"/>
    <property type="match status" value="1"/>
</dbReference>
<keyword evidence="10" id="KW-0129">CBS domain</keyword>
<dbReference type="SUPFAM" id="SSF81340">
    <property type="entry name" value="Clc chloride channel"/>
    <property type="match status" value="1"/>
</dbReference>
<dbReference type="InterPro" id="IPR000644">
    <property type="entry name" value="CBS_dom"/>
</dbReference>
<protein>
    <submittedName>
        <fullName evidence="14">Chloride channel protein</fullName>
    </submittedName>
</protein>
<keyword evidence="9" id="KW-0407">Ion channel</keyword>
<feature type="transmembrane region" description="Helical" evidence="12">
    <location>
        <begin position="267"/>
        <end position="291"/>
    </location>
</feature>
<keyword evidence="5" id="KW-0406">Ion transport</keyword>
<evidence type="ECO:0000256" key="10">
    <source>
        <dbReference type="PROSITE-ProRule" id="PRU00703"/>
    </source>
</evidence>
<dbReference type="PANTHER" id="PTHR43427:SF6">
    <property type="entry name" value="CHLORIDE CHANNEL PROTEIN CLC-E"/>
    <property type="match status" value="1"/>
</dbReference>
<gene>
    <name evidence="14" type="ORF">SOCEGT47_005190</name>
</gene>
<accession>A0A4P2PUH6</accession>
<dbReference type="InterPro" id="IPR014743">
    <property type="entry name" value="Cl-channel_core"/>
</dbReference>
<proteinExistence type="predicted"/>
<dbReference type="InterPro" id="IPR046342">
    <property type="entry name" value="CBS_dom_sf"/>
</dbReference>
<evidence type="ECO:0000259" key="13">
    <source>
        <dbReference type="PROSITE" id="PS51371"/>
    </source>
</evidence>
<dbReference type="Pfam" id="PF00571">
    <property type="entry name" value="CBS"/>
    <property type="match status" value="2"/>
</dbReference>
<name>A0A4P2PUH6_SORCE</name>
<dbReference type="PRINTS" id="PR00762">
    <property type="entry name" value="CLCHANNEL"/>
</dbReference>
<dbReference type="PANTHER" id="PTHR43427">
    <property type="entry name" value="CHLORIDE CHANNEL PROTEIN CLC-E"/>
    <property type="match status" value="1"/>
</dbReference>
<evidence type="ECO:0000313" key="14">
    <source>
        <dbReference type="EMBL" id="AUX20056.1"/>
    </source>
</evidence>
<feature type="transmembrane region" description="Helical" evidence="12">
    <location>
        <begin position="194"/>
        <end position="218"/>
    </location>
</feature>
<feature type="transmembrane region" description="Helical" evidence="12">
    <location>
        <begin position="47"/>
        <end position="75"/>
    </location>
</feature>
<feature type="transmembrane region" description="Helical" evidence="12">
    <location>
        <begin position="430"/>
        <end position="450"/>
    </location>
</feature>
<keyword evidence="8" id="KW-0868">Chloride</keyword>
<dbReference type="AlphaFoldDB" id="A0A4P2PUH6"/>
<feature type="domain" description="CBS" evidence="13">
    <location>
        <begin position="549"/>
        <end position="607"/>
    </location>
</feature>
<evidence type="ECO:0000256" key="6">
    <source>
        <dbReference type="ARBA" id="ARBA00023136"/>
    </source>
</evidence>
<dbReference type="GO" id="GO:0034707">
    <property type="term" value="C:chloride channel complex"/>
    <property type="evidence" value="ECO:0007669"/>
    <property type="project" value="UniProtKB-KW"/>
</dbReference>
<dbReference type="Gene3D" id="3.10.580.10">
    <property type="entry name" value="CBS-domain"/>
    <property type="match status" value="2"/>
</dbReference>
<organism evidence="14 15">
    <name type="scientific">Sorangium cellulosum</name>
    <name type="common">Polyangium cellulosum</name>
    <dbReference type="NCBI Taxonomy" id="56"/>
    <lineage>
        <taxon>Bacteria</taxon>
        <taxon>Pseudomonadati</taxon>
        <taxon>Myxococcota</taxon>
        <taxon>Polyangia</taxon>
        <taxon>Polyangiales</taxon>
        <taxon>Polyangiaceae</taxon>
        <taxon>Sorangium</taxon>
    </lineage>
</organism>
<evidence type="ECO:0000256" key="12">
    <source>
        <dbReference type="SAM" id="Phobius"/>
    </source>
</evidence>
<evidence type="ECO:0000256" key="9">
    <source>
        <dbReference type="ARBA" id="ARBA00023303"/>
    </source>
</evidence>
<feature type="transmembrane region" description="Helical" evidence="12">
    <location>
        <begin position="368"/>
        <end position="390"/>
    </location>
</feature>
<evidence type="ECO:0000313" key="15">
    <source>
        <dbReference type="Proteomes" id="UP000295781"/>
    </source>
</evidence>
<feature type="transmembrane region" description="Helical" evidence="12">
    <location>
        <begin position="95"/>
        <end position="115"/>
    </location>
</feature>
<reference evidence="14 15" key="1">
    <citation type="submission" date="2015-09" db="EMBL/GenBank/DDBJ databases">
        <title>Sorangium comparison.</title>
        <authorList>
            <person name="Zaburannyi N."/>
            <person name="Bunk B."/>
            <person name="Overmann J."/>
            <person name="Mueller R."/>
        </authorList>
    </citation>
    <scope>NUCLEOTIDE SEQUENCE [LARGE SCALE GENOMIC DNA]</scope>
    <source>
        <strain evidence="14 15">So ceGT47</strain>
    </source>
</reference>
<evidence type="ECO:0000256" key="8">
    <source>
        <dbReference type="ARBA" id="ARBA00023214"/>
    </source>
</evidence>
<dbReference type="EMBL" id="CP012670">
    <property type="protein sequence ID" value="AUX20056.1"/>
    <property type="molecule type" value="Genomic_DNA"/>
</dbReference>
<dbReference type="InterPro" id="IPR001807">
    <property type="entry name" value="ClC"/>
</dbReference>
<evidence type="ECO:0000256" key="11">
    <source>
        <dbReference type="SAM" id="MobiDB-lite"/>
    </source>
</evidence>
<feature type="transmembrane region" description="Helical" evidence="12">
    <location>
        <begin position="303"/>
        <end position="320"/>
    </location>
</feature>
<dbReference type="Gene3D" id="1.10.3080.10">
    <property type="entry name" value="Clc chloride channel"/>
    <property type="match status" value="1"/>
</dbReference>